<dbReference type="Gene3D" id="3.30.1330.60">
    <property type="entry name" value="OmpA-like domain"/>
    <property type="match status" value="1"/>
</dbReference>
<dbReference type="GO" id="GO:0009279">
    <property type="term" value="C:cell outer membrane"/>
    <property type="evidence" value="ECO:0007669"/>
    <property type="project" value="UniProtKB-SubCell"/>
</dbReference>
<evidence type="ECO:0000259" key="7">
    <source>
        <dbReference type="PROSITE" id="PS51123"/>
    </source>
</evidence>
<proteinExistence type="predicted"/>
<dbReference type="InterPro" id="IPR006664">
    <property type="entry name" value="OMP_bac"/>
</dbReference>
<feature type="compositionally biased region" description="Basic and acidic residues" evidence="5">
    <location>
        <begin position="289"/>
        <end position="299"/>
    </location>
</feature>
<dbReference type="InterPro" id="IPR006665">
    <property type="entry name" value="OmpA-like"/>
</dbReference>
<dbReference type="SUPFAM" id="SSF103088">
    <property type="entry name" value="OmpA-like"/>
    <property type="match status" value="1"/>
</dbReference>
<dbReference type="InterPro" id="IPR050330">
    <property type="entry name" value="Bact_OuterMem_StrucFunc"/>
</dbReference>
<protein>
    <submittedName>
        <fullName evidence="8">OmpA/MotB domain-containing protein</fullName>
    </submittedName>
</protein>
<feature type="domain" description="OmpA-like" evidence="7">
    <location>
        <begin position="188"/>
        <end position="306"/>
    </location>
</feature>
<feature type="signal peptide" evidence="6">
    <location>
        <begin position="1"/>
        <end position="18"/>
    </location>
</feature>
<comment type="subcellular location">
    <subcellularLocation>
        <location evidence="1">Cell outer membrane</location>
    </subcellularLocation>
</comment>
<dbReference type="CDD" id="cd07185">
    <property type="entry name" value="OmpA_C-like"/>
    <property type="match status" value="1"/>
</dbReference>
<dbReference type="InterPro" id="IPR036737">
    <property type="entry name" value="OmpA-like_sf"/>
</dbReference>
<dbReference type="PANTHER" id="PTHR30329">
    <property type="entry name" value="STATOR ELEMENT OF FLAGELLAR MOTOR COMPLEX"/>
    <property type="match status" value="1"/>
</dbReference>
<dbReference type="PANTHER" id="PTHR30329:SF21">
    <property type="entry name" value="LIPOPROTEIN YIAD-RELATED"/>
    <property type="match status" value="1"/>
</dbReference>
<dbReference type="AlphaFoldDB" id="A0A0B5DYI7"/>
<evidence type="ECO:0000256" key="3">
    <source>
        <dbReference type="ARBA" id="ARBA00023237"/>
    </source>
</evidence>
<dbReference type="EMBL" id="CP004393">
    <property type="protein sequence ID" value="AJE45262.1"/>
    <property type="molecule type" value="Genomic_DNA"/>
</dbReference>
<dbReference type="HOGENOM" id="CLU_055761_0_0_5"/>
<evidence type="ECO:0000256" key="5">
    <source>
        <dbReference type="SAM" id="MobiDB-lite"/>
    </source>
</evidence>
<evidence type="ECO:0000256" key="6">
    <source>
        <dbReference type="SAM" id="SignalP"/>
    </source>
</evidence>
<evidence type="ECO:0000256" key="1">
    <source>
        <dbReference type="ARBA" id="ARBA00004442"/>
    </source>
</evidence>
<evidence type="ECO:0000256" key="2">
    <source>
        <dbReference type="ARBA" id="ARBA00023136"/>
    </source>
</evidence>
<organism evidence="8 9">
    <name type="scientific">Celeribacter indicus</name>
    <dbReference type="NCBI Taxonomy" id="1208324"/>
    <lineage>
        <taxon>Bacteria</taxon>
        <taxon>Pseudomonadati</taxon>
        <taxon>Pseudomonadota</taxon>
        <taxon>Alphaproteobacteria</taxon>
        <taxon>Rhodobacterales</taxon>
        <taxon>Roseobacteraceae</taxon>
        <taxon>Celeribacter</taxon>
    </lineage>
</organism>
<gene>
    <name evidence="8" type="ORF">P73_0547</name>
</gene>
<feature type="chain" id="PRO_5002100666" evidence="6">
    <location>
        <begin position="19"/>
        <end position="306"/>
    </location>
</feature>
<keyword evidence="9" id="KW-1185">Reference proteome</keyword>
<dbReference type="OrthoDB" id="9792021at2"/>
<evidence type="ECO:0000313" key="9">
    <source>
        <dbReference type="Proteomes" id="UP000031521"/>
    </source>
</evidence>
<dbReference type="PRINTS" id="PR01021">
    <property type="entry name" value="OMPADOMAIN"/>
</dbReference>
<dbReference type="Proteomes" id="UP000031521">
    <property type="component" value="Chromosome"/>
</dbReference>
<keyword evidence="3" id="KW-0998">Cell outer membrane</keyword>
<name>A0A0B5DYI7_9RHOB</name>
<feature type="region of interest" description="Disordered" evidence="5">
    <location>
        <begin position="283"/>
        <end position="306"/>
    </location>
</feature>
<keyword evidence="6" id="KW-0732">Signal</keyword>
<dbReference type="STRING" id="1208324.P73_0547"/>
<accession>A0A0B5DYI7</accession>
<dbReference type="Pfam" id="PF00691">
    <property type="entry name" value="OmpA"/>
    <property type="match status" value="1"/>
</dbReference>
<evidence type="ECO:0000256" key="4">
    <source>
        <dbReference type="PROSITE-ProRule" id="PRU00473"/>
    </source>
</evidence>
<sequence length="306" mass="32203">MFRAACLFLCLSAAGAHALDLPGTASETARRRVPFTAQSFPTGPFEGDETARLTLEGDVLHVAYRLPATALTSLQMLSLLRAQLAEEGFDIRFTCADRDCGGFDFRYLLDLLPEPGMHVDLGDFRYLLAVHDEGRAVAVLTSRAPQTGYIQITTVTPAETPEIALRPVDGGQGTGAGASAPTDIAAALAARGRVALDDLSFETGAAALGPGPFSSLVRLAGWLADHPTAHVVLVGHTDTVGSLSGNTALSRQRAEAVRARLVTVHGVDPAQIEAQGVGFLAPRASNATEEGRERNRRVEAVLSSPP</sequence>
<reference evidence="8 9" key="1">
    <citation type="journal article" date="2014" name="Int. J. Syst. Evol. Microbiol.">
        <title>Celeribacter indicus sp. nov., a polycyclic aromatic hydrocarbon-degrading bacterium from deep-sea sediment and reclassification of Huaishuia halophila as Celeribacter halophilus comb. nov.</title>
        <authorList>
            <person name="Lai Q."/>
            <person name="Cao J."/>
            <person name="Yuan J."/>
            <person name="Li F."/>
            <person name="Shao Z."/>
        </authorList>
    </citation>
    <scope>NUCLEOTIDE SEQUENCE [LARGE SCALE GENOMIC DNA]</scope>
    <source>
        <strain evidence="8">P73</strain>
    </source>
</reference>
<keyword evidence="2 4" id="KW-0472">Membrane</keyword>
<evidence type="ECO:0000313" key="8">
    <source>
        <dbReference type="EMBL" id="AJE45262.1"/>
    </source>
</evidence>
<dbReference type="PROSITE" id="PS51123">
    <property type="entry name" value="OMPA_2"/>
    <property type="match status" value="1"/>
</dbReference>
<dbReference type="KEGG" id="cid:P73_0547"/>
<dbReference type="RefSeq" id="WP_043868355.1">
    <property type="nucleotide sequence ID" value="NZ_CP004393.1"/>
</dbReference>